<evidence type="ECO:0000313" key="9">
    <source>
        <dbReference type="Proteomes" id="UP000568380"/>
    </source>
</evidence>
<dbReference type="InterPro" id="IPR039425">
    <property type="entry name" value="RNA_pol_sigma-70-like"/>
</dbReference>
<dbReference type="PANTHER" id="PTHR43133:SF8">
    <property type="entry name" value="RNA POLYMERASE SIGMA FACTOR HI_1459-RELATED"/>
    <property type="match status" value="1"/>
</dbReference>
<dbReference type="Gene3D" id="1.10.1740.10">
    <property type="match status" value="1"/>
</dbReference>
<keyword evidence="4" id="KW-0238">DNA-binding</keyword>
<dbReference type="SUPFAM" id="SSF88659">
    <property type="entry name" value="Sigma3 and sigma4 domains of RNA polymerase sigma factors"/>
    <property type="match status" value="1"/>
</dbReference>
<dbReference type="PANTHER" id="PTHR43133">
    <property type="entry name" value="RNA POLYMERASE ECF-TYPE SIGMA FACTO"/>
    <property type="match status" value="1"/>
</dbReference>
<evidence type="ECO:0000256" key="3">
    <source>
        <dbReference type="ARBA" id="ARBA00023082"/>
    </source>
</evidence>
<dbReference type="InterPro" id="IPR013249">
    <property type="entry name" value="RNA_pol_sigma70_r4_t2"/>
</dbReference>
<dbReference type="RefSeq" id="WP_184964938.1">
    <property type="nucleotide sequence ID" value="NZ_JACHIN010000006.1"/>
</dbReference>
<evidence type="ECO:0000313" key="8">
    <source>
        <dbReference type="EMBL" id="MBB5079376.1"/>
    </source>
</evidence>
<proteinExistence type="inferred from homology"/>
<dbReference type="GO" id="GO:0006352">
    <property type="term" value="P:DNA-templated transcription initiation"/>
    <property type="evidence" value="ECO:0007669"/>
    <property type="project" value="InterPro"/>
</dbReference>
<dbReference type="InterPro" id="IPR014284">
    <property type="entry name" value="RNA_pol_sigma-70_dom"/>
</dbReference>
<dbReference type="Pfam" id="PF04542">
    <property type="entry name" value="Sigma70_r2"/>
    <property type="match status" value="1"/>
</dbReference>
<dbReference type="GO" id="GO:0003677">
    <property type="term" value="F:DNA binding"/>
    <property type="evidence" value="ECO:0007669"/>
    <property type="project" value="UniProtKB-KW"/>
</dbReference>
<keyword evidence="3" id="KW-0731">Sigma factor</keyword>
<feature type="domain" description="RNA polymerase sigma-70 region 2" evidence="6">
    <location>
        <begin position="30"/>
        <end position="93"/>
    </location>
</feature>
<dbReference type="InterPro" id="IPR013325">
    <property type="entry name" value="RNA_pol_sigma_r2"/>
</dbReference>
<dbReference type="EMBL" id="JACHIN010000006">
    <property type="protein sequence ID" value="MBB5079376.1"/>
    <property type="molecule type" value="Genomic_DNA"/>
</dbReference>
<gene>
    <name evidence="8" type="ORF">HNR40_004862</name>
</gene>
<dbReference type="CDD" id="cd06171">
    <property type="entry name" value="Sigma70_r4"/>
    <property type="match status" value="1"/>
</dbReference>
<protein>
    <submittedName>
        <fullName evidence="8">RNA polymerase sigma-70 factor (ECF subfamily)</fullName>
    </submittedName>
</protein>
<dbReference type="Gene3D" id="1.10.10.10">
    <property type="entry name" value="Winged helix-like DNA-binding domain superfamily/Winged helix DNA-binding domain"/>
    <property type="match status" value="1"/>
</dbReference>
<dbReference type="GO" id="GO:0016987">
    <property type="term" value="F:sigma factor activity"/>
    <property type="evidence" value="ECO:0007669"/>
    <property type="project" value="UniProtKB-KW"/>
</dbReference>
<dbReference type="AlphaFoldDB" id="A0A7W8EHE6"/>
<dbReference type="InterPro" id="IPR036388">
    <property type="entry name" value="WH-like_DNA-bd_sf"/>
</dbReference>
<evidence type="ECO:0000256" key="1">
    <source>
        <dbReference type="ARBA" id="ARBA00010641"/>
    </source>
</evidence>
<dbReference type="SUPFAM" id="SSF88946">
    <property type="entry name" value="Sigma2 domain of RNA polymerase sigma factors"/>
    <property type="match status" value="1"/>
</dbReference>
<feature type="domain" description="RNA polymerase sigma factor 70 region 4 type 2" evidence="7">
    <location>
        <begin position="127"/>
        <end position="176"/>
    </location>
</feature>
<dbReference type="InterPro" id="IPR007627">
    <property type="entry name" value="RNA_pol_sigma70_r2"/>
</dbReference>
<evidence type="ECO:0000259" key="7">
    <source>
        <dbReference type="Pfam" id="PF08281"/>
    </source>
</evidence>
<comment type="caution">
    <text evidence="8">The sequence shown here is derived from an EMBL/GenBank/DDBJ whole genome shotgun (WGS) entry which is preliminary data.</text>
</comment>
<comment type="similarity">
    <text evidence="1">Belongs to the sigma-70 factor family. ECF subfamily.</text>
</comment>
<keyword evidence="5" id="KW-0804">Transcription</keyword>
<accession>A0A7W8EHE6</accession>
<dbReference type="InterPro" id="IPR013324">
    <property type="entry name" value="RNA_pol_sigma_r3/r4-like"/>
</dbReference>
<evidence type="ECO:0000256" key="4">
    <source>
        <dbReference type="ARBA" id="ARBA00023125"/>
    </source>
</evidence>
<keyword evidence="2" id="KW-0805">Transcription regulation</keyword>
<sequence>MKGSTATAEGADAALISRSLQEPDAFAEIFDRYAPALHRFAARRLGDEAADDVVSETFLNAFQHRRRYNAEYGTARPWLYGIATNVIRRRRRTEVSHYQASLRDGARPLPSGLVEDGVTTLAVNRPLVSAIAGLKAGDRDVLLLVAWAEFTYEETAAALSIPVGTVRSRLNRARTQVREALEANHG</sequence>
<dbReference type="Pfam" id="PF08281">
    <property type="entry name" value="Sigma70_r4_2"/>
    <property type="match status" value="1"/>
</dbReference>
<name>A0A7W8EHE6_9ACTN</name>
<keyword evidence="9" id="KW-1185">Reference proteome</keyword>
<organism evidence="8 9">
    <name type="scientific">Nonomuraea endophytica</name>
    <dbReference type="NCBI Taxonomy" id="714136"/>
    <lineage>
        <taxon>Bacteria</taxon>
        <taxon>Bacillati</taxon>
        <taxon>Actinomycetota</taxon>
        <taxon>Actinomycetes</taxon>
        <taxon>Streptosporangiales</taxon>
        <taxon>Streptosporangiaceae</taxon>
        <taxon>Nonomuraea</taxon>
    </lineage>
</organism>
<dbReference type="Proteomes" id="UP000568380">
    <property type="component" value="Unassembled WGS sequence"/>
</dbReference>
<dbReference type="NCBIfam" id="TIGR02937">
    <property type="entry name" value="sigma70-ECF"/>
    <property type="match status" value="1"/>
</dbReference>
<reference evidence="8 9" key="1">
    <citation type="submission" date="2020-08" db="EMBL/GenBank/DDBJ databases">
        <title>Genomic Encyclopedia of Type Strains, Phase IV (KMG-IV): sequencing the most valuable type-strain genomes for metagenomic binning, comparative biology and taxonomic classification.</title>
        <authorList>
            <person name="Goeker M."/>
        </authorList>
    </citation>
    <scope>NUCLEOTIDE SEQUENCE [LARGE SCALE GENOMIC DNA]</scope>
    <source>
        <strain evidence="8 9">DSM 45385</strain>
    </source>
</reference>
<evidence type="ECO:0000256" key="2">
    <source>
        <dbReference type="ARBA" id="ARBA00023015"/>
    </source>
</evidence>
<evidence type="ECO:0000256" key="5">
    <source>
        <dbReference type="ARBA" id="ARBA00023163"/>
    </source>
</evidence>
<evidence type="ECO:0000259" key="6">
    <source>
        <dbReference type="Pfam" id="PF04542"/>
    </source>
</evidence>